<name>A0ABQ0RIR7_GLUNI</name>
<evidence type="ECO:0000313" key="1">
    <source>
        <dbReference type="EMBL" id="GEC11706.1"/>
    </source>
</evidence>
<keyword evidence="2" id="KW-1185">Reference proteome</keyword>
<sequence>MPRGTHRGDLVNDLHHFKGSYLGTLGSLHCLSFFPQASKNHSILAAAFCAICFKAIGSSVALRPPEAGEQAHCPGSPSVCLPSTVGAFAPSILEVSAYCRRHLAQENEP</sequence>
<proteinExistence type="predicted"/>
<reference evidence="1 2" key="1">
    <citation type="submission" date="2019-06" db="EMBL/GenBank/DDBJ databases">
        <title>Whole genome shotgun sequence of Glutamicibacter nicotianae NBRC 14234.</title>
        <authorList>
            <person name="Hosoyama A."/>
            <person name="Uohara A."/>
            <person name="Ohji S."/>
            <person name="Ichikawa N."/>
        </authorList>
    </citation>
    <scope>NUCLEOTIDE SEQUENCE [LARGE SCALE GENOMIC DNA]</scope>
    <source>
        <strain evidence="1 2">NBRC 14234</strain>
    </source>
</reference>
<comment type="caution">
    <text evidence="1">The sequence shown here is derived from an EMBL/GenBank/DDBJ whole genome shotgun (WGS) entry which is preliminary data.</text>
</comment>
<evidence type="ECO:0000313" key="2">
    <source>
        <dbReference type="Proteomes" id="UP000316242"/>
    </source>
</evidence>
<dbReference type="EMBL" id="BJNE01000002">
    <property type="protein sequence ID" value="GEC11706.1"/>
    <property type="molecule type" value="Genomic_DNA"/>
</dbReference>
<protein>
    <submittedName>
        <fullName evidence="1">Uncharacterized protein</fullName>
    </submittedName>
</protein>
<dbReference type="Proteomes" id="UP000316242">
    <property type="component" value="Unassembled WGS sequence"/>
</dbReference>
<accession>A0ABQ0RIR7</accession>
<gene>
    <name evidence="1" type="ORF">ANI01nite_09090</name>
</gene>
<organism evidence="1 2">
    <name type="scientific">Glutamicibacter nicotianae</name>
    <name type="common">Arthrobacter nicotianae</name>
    <dbReference type="NCBI Taxonomy" id="37929"/>
    <lineage>
        <taxon>Bacteria</taxon>
        <taxon>Bacillati</taxon>
        <taxon>Actinomycetota</taxon>
        <taxon>Actinomycetes</taxon>
        <taxon>Micrococcales</taxon>
        <taxon>Micrococcaceae</taxon>
        <taxon>Glutamicibacter</taxon>
    </lineage>
</organism>